<dbReference type="EMBL" id="JADBEE010000001">
    <property type="protein sequence ID" value="MBE1514381.1"/>
    <property type="molecule type" value="Genomic_DNA"/>
</dbReference>
<evidence type="ECO:0000313" key="2">
    <source>
        <dbReference type="EMBL" id="MBE1514381.1"/>
    </source>
</evidence>
<dbReference type="Pfam" id="PF13275">
    <property type="entry name" value="S4_2"/>
    <property type="match status" value="1"/>
</dbReference>
<evidence type="ECO:0000256" key="1">
    <source>
        <dbReference type="PROSITE-ProRule" id="PRU00182"/>
    </source>
</evidence>
<dbReference type="Gene3D" id="3.10.290.10">
    <property type="entry name" value="RNA-binding S4 domain"/>
    <property type="match status" value="1"/>
</dbReference>
<dbReference type="RefSeq" id="WP_192591140.1">
    <property type="nucleotide sequence ID" value="NZ_JADBEE010000001.1"/>
</dbReference>
<keyword evidence="3" id="KW-1185">Reference proteome</keyword>
<protein>
    <submittedName>
        <fullName evidence="2">Ribosome-associated protein</fullName>
    </submittedName>
</protein>
<proteinExistence type="predicted"/>
<accession>A0ABR9J5V6</accession>
<name>A0ABR9J5V6_9MICC</name>
<gene>
    <name evidence="2" type="ORF">H4W26_001136</name>
</gene>
<dbReference type="InterPro" id="IPR036986">
    <property type="entry name" value="S4_RNA-bd_sf"/>
</dbReference>
<keyword evidence="1" id="KW-0694">RNA-binding</keyword>
<evidence type="ECO:0000313" key="3">
    <source>
        <dbReference type="Proteomes" id="UP000636579"/>
    </source>
</evidence>
<organism evidence="2 3">
    <name type="scientific">Nesterenkonia halotolerans</name>
    <dbReference type="NCBI Taxonomy" id="225325"/>
    <lineage>
        <taxon>Bacteria</taxon>
        <taxon>Bacillati</taxon>
        <taxon>Actinomycetota</taxon>
        <taxon>Actinomycetes</taxon>
        <taxon>Micrococcales</taxon>
        <taxon>Micrococcaceae</taxon>
        <taxon>Nesterenkonia</taxon>
    </lineage>
</organism>
<dbReference type="SUPFAM" id="SSF55174">
    <property type="entry name" value="Alpha-L RNA-binding motif"/>
    <property type="match status" value="1"/>
</dbReference>
<dbReference type="Proteomes" id="UP000636579">
    <property type="component" value="Unassembled WGS sequence"/>
</dbReference>
<sequence>MSDVTEVPIRDESIRLGQLLKLAGTVENGAIAREVIDAAGVRVDGEVETRRGRQVRRGQLVAFDGEAFGLPPAKLMPVEDRGD</sequence>
<reference evidence="2 3" key="1">
    <citation type="submission" date="2020-10" db="EMBL/GenBank/DDBJ databases">
        <title>Sequencing the genomes of 1000 actinobacteria strains.</title>
        <authorList>
            <person name="Klenk H.-P."/>
        </authorList>
    </citation>
    <scope>NUCLEOTIDE SEQUENCE [LARGE SCALE GENOMIC DNA]</scope>
    <source>
        <strain evidence="2 3">DSM 15474</strain>
    </source>
</reference>
<comment type="caution">
    <text evidence="2">The sequence shown here is derived from an EMBL/GenBank/DDBJ whole genome shotgun (WGS) entry which is preliminary data.</text>
</comment>
<dbReference type="PROSITE" id="PS50889">
    <property type="entry name" value="S4"/>
    <property type="match status" value="1"/>
</dbReference>